<accession>A0A0B5EY08</accession>
<gene>
    <name evidence="1" type="ORF">SLNWT_3150</name>
</gene>
<evidence type="ECO:0000313" key="2">
    <source>
        <dbReference type="Proteomes" id="UP000031523"/>
    </source>
</evidence>
<name>A0A0B5EY08_STRA4</name>
<keyword evidence="2" id="KW-1185">Reference proteome</keyword>
<reference evidence="1 2" key="1">
    <citation type="submission" date="2015-01" db="EMBL/GenBank/DDBJ databases">
        <title>Enhanced salinomycin production by adjusting the supply of polyketide extender units in Streptomyce albus DSM 41398.</title>
        <authorList>
            <person name="Lu C."/>
        </authorList>
    </citation>
    <scope>NUCLEOTIDE SEQUENCE [LARGE SCALE GENOMIC DNA]</scope>
    <source>
        <strain evidence="2">ATCC 21838 / DSM 41398 / FERM P-419 / JCM 4703 / NBRC 107858</strain>
    </source>
</reference>
<protein>
    <submittedName>
        <fullName evidence="1">Uncharacterized protein</fullName>
    </submittedName>
</protein>
<dbReference type="EMBL" id="CP010519">
    <property type="protein sequence ID" value="AJE83526.1"/>
    <property type="molecule type" value="Genomic_DNA"/>
</dbReference>
<organism evidence="1 2">
    <name type="scientific">Streptomyces albus (strain ATCC 21838 / DSM 41398 / FERM P-419 / JCM 4703 / NBRC 107858)</name>
    <dbReference type="NCBI Taxonomy" id="1081613"/>
    <lineage>
        <taxon>Bacteria</taxon>
        <taxon>Bacillati</taxon>
        <taxon>Actinomycetota</taxon>
        <taxon>Actinomycetes</taxon>
        <taxon>Kitasatosporales</taxon>
        <taxon>Streptomycetaceae</taxon>
        <taxon>Streptomyces</taxon>
    </lineage>
</organism>
<proteinExistence type="predicted"/>
<evidence type="ECO:0000313" key="1">
    <source>
        <dbReference type="EMBL" id="AJE83526.1"/>
    </source>
</evidence>
<sequence>MLSVRGELPAFGFRRTDLLFCAAAPKIPEGVWAQRQVEELQRFGGGN</sequence>
<dbReference type="Proteomes" id="UP000031523">
    <property type="component" value="Chromosome"/>
</dbReference>
<dbReference type="AlphaFoldDB" id="A0A0B5EY08"/>
<dbReference type="KEGG" id="sals:SLNWT_3150"/>